<evidence type="ECO:0000256" key="6">
    <source>
        <dbReference type="ARBA" id="ARBA00023170"/>
    </source>
</evidence>
<keyword evidence="11" id="KW-1185">Reference proteome</keyword>
<dbReference type="Gene3D" id="1.20.1070.10">
    <property type="entry name" value="Rhodopsin 7-helix transmembrane proteins"/>
    <property type="match status" value="1"/>
</dbReference>
<evidence type="ECO:0000256" key="7">
    <source>
        <dbReference type="ARBA" id="ARBA00023224"/>
    </source>
</evidence>
<keyword evidence="5 8" id="KW-0472">Membrane</keyword>
<keyword evidence="2 8" id="KW-0812">Transmembrane</keyword>
<evidence type="ECO:0000259" key="9">
    <source>
        <dbReference type="PROSITE" id="PS50262"/>
    </source>
</evidence>
<feature type="transmembrane region" description="Helical" evidence="8">
    <location>
        <begin position="258"/>
        <end position="277"/>
    </location>
</feature>
<evidence type="ECO:0000256" key="2">
    <source>
        <dbReference type="ARBA" id="ARBA00022692"/>
    </source>
</evidence>
<proteinExistence type="predicted"/>
<feature type="transmembrane region" description="Helical" evidence="8">
    <location>
        <begin position="95"/>
        <end position="116"/>
    </location>
</feature>
<dbReference type="GO" id="GO:0004930">
    <property type="term" value="F:G protein-coupled receptor activity"/>
    <property type="evidence" value="ECO:0007669"/>
    <property type="project" value="UniProtKB-KW"/>
</dbReference>
<comment type="subcellular location">
    <subcellularLocation>
        <location evidence="1">Membrane</location>
        <topology evidence="1">Multi-pass membrane protein</topology>
    </subcellularLocation>
</comment>
<feature type="transmembrane region" description="Helical" evidence="8">
    <location>
        <begin position="20"/>
        <end position="41"/>
    </location>
</feature>
<dbReference type="Proteomes" id="UP000663828">
    <property type="component" value="Unassembled WGS sequence"/>
</dbReference>
<feature type="domain" description="G-protein coupled receptors family 1 profile" evidence="9">
    <location>
        <begin position="32"/>
        <end position="246"/>
    </location>
</feature>
<evidence type="ECO:0000313" key="10">
    <source>
        <dbReference type="EMBL" id="CAF1562483.1"/>
    </source>
</evidence>
<dbReference type="PROSITE" id="PS50262">
    <property type="entry name" value="G_PROTEIN_RECEP_F1_2"/>
    <property type="match status" value="1"/>
</dbReference>
<dbReference type="PANTHER" id="PTHR24243:SF230">
    <property type="entry name" value="G-PROTEIN COUPLED RECEPTORS FAMILY 1 PROFILE DOMAIN-CONTAINING PROTEIN"/>
    <property type="match status" value="1"/>
</dbReference>
<accession>A0A815XWP7</accession>
<dbReference type="InterPro" id="IPR000276">
    <property type="entry name" value="GPCR_Rhodpsn"/>
</dbReference>
<keyword evidence="6" id="KW-0675">Receptor</keyword>
<feature type="transmembrane region" description="Helical" evidence="8">
    <location>
        <begin position="225"/>
        <end position="252"/>
    </location>
</feature>
<organism evidence="10 11">
    <name type="scientific">Adineta ricciae</name>
    <name type="common">Rotifer</name>
    <dbReference type="NCBI Taxonomy" id="249248"/>
    <lineage>
        <taxon>Eukaryota</taxon>
        <taxon>Metazoa</taxon>
        <taxon>Spiralia</taxon>
        <taxon>Gnathifera</taxon>
        <taxon>Rotifera</taxon>
        <taxon>Eurotatoria</taxon>
        <taxon>Bdelloidea</taxon>
        <taxon>Adinetida</taxon>
        <taxon>Adinetidae</taxon>
        <taxon>Adineta</taxon>
    </lineage>
</organism>
<keyword evidence="4" id="KW-0297">G-protein coupled receptor</keyword>
<feature type="transmembrane region" description="Helical" evidence="8">
    <location>
        <begin position="137"/>
        <end position="163"/>
    </location>
</feature>
<evidence type="ECO:0000313" key="11">
    <source>
        <dbReference type="Proteomes" id="UP000663828"/>
    </source>
</evidence>
<evidence type="ECO:0000256" key="4">
    <source>
        <dbReference type="ARBA" id="ARBA00023040"/>
    </source>
</evidence>
<dbReference type="GO" id="GO:0005886">
    <property type="term" value="C:plasma membrane"/>
    <property type="evidence" value="ECO:0007669"/>
    <property type="project" value="TreeGrafter"/>
</dbReference>
<dbReference type="SUPFAM" id="SSF81321">
    <property type="entry name" value="Family A G protein-coupled receptor-like"/>
    <property type="match status" value="1"/>
</dbReference>
<sequence>MSANSTTLNGLSTESWIVGYYSLFLTIIGTILNLFIFIVLYRAPFRNGNNRGTLYYMRTIAIFDILILYGWNLDHYLAQIYGLTLLRYSVPSCKVVTFISYFTGQVSAYLRVFICIDRYFSLSRIRRVWIHRPKNTLIIIVCIIILVLLLNLHILIFVCYRRINGSVAIGAQYYRFYPLWDYVNLGVYNCVPFILMVTFNSGIIRHLIRARQTRIIRNSRLNHRSITITLVITTSLFLIMTIPATVAFAFFIGYDKTILRLLDGIFYTYHISSFPLYMFTFHEFRQECVNILRCRKPQ</sequence>
<dbReference type="PANTHER" id="PTHR24243">
    <property type="entry name" value="G-PROTEIN COUPLED RECEPTOR"/>
    <property type="match status" value="1"/>
</dbReference>
<gene>
    <name evidence="10" type="ORF">XAT740_LOCUS43743</name>
</gene>
<evidence type="ECO:0000256" key="5">
    <source>
        <dbReference type="ARBA" id="ARBA00023136"/>
    </source>
</evidence>
<dbReference type="EMBL" id="CAJNOR010005439">
    <property type="protein sequence ID" value="CAF1562483.1"/>
    <property type="molecule type" value="Genomic_DNA"/>
</dbReference>
<evidence type="ECO:0000256" key="1">
    <source>
        <dbReference type="ARBA" id="ARBA00004141"/>
    </source>
</evidence>
<dbReference type="Pfam" id="PF00001">
    <property type="entry name" value="7tm_1"/>
    <property type="match status" value="1"/>
</dbReference>
<keyword evidence="7" id="KW-0807">Transducer</keyword>
<keyword evidence="3 8" id="KW-1133">Transmembrane helix</keyword>
<dbReference type="InterPro" id="IPR017452">
    <property type="entry name" value="GPCR_Rhodpsn_7TM"/>
</dbReference>
<dbReference type="AlphaFoldDB" id="A0A815XWP7"/>
<evidence type="ECO:0000256" key="3">
    <source>
        <dbReference type="ARBA" id="ARBA00022989"/>
    </source>
</evidence>
<evidence type="ECO:0000256" key="8">
    <source>
        <dbReference type="SAM" id="Phobius"/>
    </source>
</evidence>
<feature type="transmembrane region" description="Helical" evidence="8">
    <location>
        <begin position="183"/>
        <end position="204"/>
    </location>
</feature>
<name>A0A815XWP7_ADIRI</name>
<feature type="transmembrane region" description="Helical" evidence="8">
    <location>
        <begin position="53"/>
        <end position="71"/>
    </location>
</feature>
<reference evidence="10" key="1">
    <citation type="submission" date="2021-02" db="EMBL/GenBank/DDBJ databases">
        <authorList>
            <person name="Nowell W R."/>
        </authorList>
    </citation>
    <scope>NUCLEOTIDE SEQUENCE</scope>
</reference>
<comment type="caution">
    <text evidence="10">The sequence shown here is derived from an EMBL/GenBank/DDBJ whole genome shotgun (WGS) entry which is preliminary data.</text>
</comment>
<protein>
    <recommendedName>
        <fullName evidence="9">G-protein coupled receptors family 1 profile domain-containing protein</fullName>
    </recommendedName>
</protein>